<gene>
    <name evidence="1" type="ORF">EZS28_004665</name>
</gene>
<dbReference type="AlphaFoldDB" id="A0A5J4WY64"/>
<reference evidence="1 2" key="1">
    <citation type="submission" date="2019-03" db="EMBL/GenBank/DDBJ databases">
        <title>Single cell metagenomics reveals metabolic interactions within the superorganism composed of flagellate Streblomastix strix and complex community of Bacteroidetes bacteria on its surface.</title>
        <authorList>
            <person name="Treitli S.C."/>
            <person name="Kolisko M."/>
            <person name="Husnik F."/>
            <person name="Keeling P."/>
            <person name="Hampl V."/>
        </authorList>
    </citation>
    <scope>NUCLEOTIDE SEQUENCE [LARGE SCALE GENOMIC DNA]</scope>
    <source>
        <strain evidence="1">ST1C</strain>
    </source>
</reference>
<evidence type="ECO:0000313" key="1">
    <source>
        <dbReference type="EMBL" id="KAA6399811.1"/>
    </source>
</evidence>
<protein>
    <submittedName>
        <fullName evidence="1">Uncharacterized protein</fullName>
    </submittedName>
</protein>
<name>A0A5J4WY64_9EUKA</name>
<organism evidence="1 2">
    <name type="scientific">Streblomastix strix</name>
    <dbReference type="NCBI Taxonomy" id="222440"/>
    <lineage>
        <taxon>Eukaryota</taxon>
        <taxon>Metamonada</taxon>
        <taxon>Preaxostyla</taxon>
        <taxon>Oxymonadida</taxon>
        <taxon>Streblomastigidae</taxon>
        <taxon>Streblomastix</taxon>
    </lineage>
</organism>
<sequence length="159" mass="17804">MDVGSGRNDPFKLPELSFEQSVAQSSEASFSYRSQTSLFSKSTSPNLSKSNLQIFQHDTHKGDVDAAIIVQDVLEGSINRIVAKNELLDIISKYDLVGYTTNSEIDSISPFTTPYCPSKIRNSSRFHEPYTCYNTVPSCGRLLNYLASQRPYTATEMER</sequence>
<accession>A0A5J4WY64</accession>
<proteinExistence type="predicted"/>
<evidence type="ECO:0000313" key="2">
    <source>
        <dbReference type="Proteomes" id="UP000324800"/>
    </source>
</evidence>
<dbReference type="EMBL" id="SNRW01000676">
    <property type="protein sequence ID" value="KAA6399811.1"/>
    <property type="molecule type" value="Genomic_DNA"/>
</dbReference>
<dbReference type="Proteomes" id="UP000324800">
    <property type="component" value="Unassembled WGS sequence"/>
</dbReference>
<comment type="caution">
    <text evidence="1">The sequence shown here is derived from an EMBL/GenBank/DDBJ whole genome shotgun (WGS) entry which is preliminary data.</text>
</comment>